<gene>
    <name evidence="6" type="ORF">CBP36_16025</name>
</gene>
<organism evidence="6 7">
    <name type="scientific">Acidovorax carolinensis</name>
    <dbReference type="NCBI Taxonomy" id="553814"/>
    <lineage>
        <taxon>Bacteria</taxon>
        <taxon>Pseudomonadati</taxon>
        <taxon>Pseudomonadota</taxon>
        <taxon>Betaproteobacteria</taxon>
        <taxon>Burkholderiales</taxon>
        <taxon>Comamonadaceae</taxon>
        <taxon>Acidovorax</taxon>
    </lineage>
</organism>
<dbReference type="PROSITE" id="PS51898">
    <property type="entry name" value="TYR_RECOMBINASE"/>
    <property type="match status" value="1"/>
</dbReference>
<dbReference type="InterPro" id="IPR010998">
    <property type="entry name" value="Integrase_recombinase_N"/>
</dbReference>
<dbReference type="KEGG" id="acip:CBP36_16025"/>
<dbReference type="InterPro" id="IPR050808">
    <property type="entry name" value="Phage_Integrase"/>
</dbReference>
<keyword evidence="4" id="KW-0233">DNA recombination</keyword>
<dbReference type="PANTHER" id="PTHR30629">
    <property type="entry name" value="PROPHAGE INTEGRASE"/>
    <property type="match status" value="1"/>
</dbReference>
<comment type="similarity">
    <text evidence="1">Belongs to the 'phage' integrase family.</text>
</comment>
<dbReference type="EMBL" id="CP021366">
    <property type="protein sequence ID" value="ART60127.1"/>
    <property type="molecule type" value="Genomic_DNA"/>
</dbReference>
<evidence type="ECO:0000256" key="2">
    <source>
        <dbReference type="ARBA" id="ARBA00022908"/>
    </source>
</evidence>
<proteinExistence type="inferred from homology"/>
<dbReference type="InterPro" id="IPR013762">
    <property type="entry name" value="Integrase-like_cat_sf"/>
</dbReference>
<keyword evidence="2" id="KW-0229">DNA integration</keyword>
<dbReference type="InterPro" id="IPR053876">
    <property type="entry name" value="Phage_int_M"/>
</dbReference>
<dbReference type="PANTHER" id="PTHR30629:SF2">
    <property type="entry name" value="PROPHAGE INTEGRASE INTS-RELATED"/>
    <property type="match status" value="1"/>
</dbReference>
<keyword evidence="3" id="KW-0238">DNA-binding</keyword>
<dbReference type="GO" id="GO:0003677">
    <property type="term" value="F:DNA binding"/>
    <property type="evidence" value="ECO:0007669"/>
    <property type="project" value="UniProtKB-KW"/>
</dbReference>
<dbReference type="InterPro" id="IPR011010">
    <property type="entry name" value="DNA_brk_join_enz"/>
</dbReference>
<dbReference type="SUPFAM" id="SSF56349">
    <property type="entry name" value="DNA breaking-rejoining enzymes"/>
    <property type="match status" value="1"/>
</dbReference>
<dbReference type="Pfam" id="PF00589">
    <property type="entry name" value="Phage_integrase"/>
    <property type="match status" value="1"/>
</dbReference>
<keyword evidence="7" id="KW-1185">Reference proteome</keyword>
<dbReference type="Gene3D" id="1.10.150.130">
    <property type="match status" value="1"/>
</dbReference>
<dbReference type="OrthoDB" id="9775880at2"/>
<evidence type="ECO:0000313" key="6">
    <source>
        <dbReference type="EMBL" id="ART60127.1"/>
    </source>
</evidence>
<dbReference type="Gene3D" id="1.10.443.10">
    <property type="entry name" value="Intergrase catalytic core"/>
    <property type="match status" value="1"/>
</dbReference>
<dbReference type="InterPro" id="IPR002104">
    <property type="entry name" value="Integrase_catalytic"/>
</dbReference>
<dbReference type="KEGG" id="acis:CBP35_02895"/>
<evidence type="ECO:0000259" key="5">
    <source>
        <dbReference type="PROSITE" id="PS51898"/>
    </source>
</evidence>
<feature type="domain" description="Tyr recombinase" evidence="5">
    <location>
        <begin position="202"/>
        <end position="390"/>
    </location>
</feature>
<name>A0A240UF53_9BURK</name>
<dbReference type="RefSeq" id="WP_086928108.1">
    <property type="nucleotide sequence ID" value="NZ_CP021362.1"/>
</dbReference>
<protein>
    <submittedName>
        <fullName evidence="6">Integrase</fullName>
    </submittedName>
</protein>
<dbReference type="Gene3D" id="3.30.160.390">
    <property type="entry name" value="Integrase, DNA-binding domain"/>
    <property type="match status" value="1"/>
</dbReference>
<accession>A0A240UF53</accession>
<reference evidence="6" key="1">
    <citation type="submission" date="2017-05" db="EMBL/GenBank/DDBJ databases">
        <title>Polyphasic characterization of four soil-derived phenanthrene-degrading Acidovorax strains and proposal of Acidovorax phenanthrenivorans sp. nov.</title>
        <authorList>
            <person name="Singleton D."/>
            <person name="Lee J."/>
            <person name="Dickey A.N."/>
            <person name="Stroud A."/>
            <person name="Scholl E.H."/>
            <person name="Wright F.A."/>
            <person name="Aitken M.D."/>
        </authorList>
    </citation>
    <scope>NUCLEOTIDE SEQUENCE</scope>
    <source>
        <strain evidence="6">P4</strain>
    </source>
</reference>
<dbReference type="AlphaFoldDB" id="A0A240UF53"/>
<evidence type="ECO:0000256" key="3">
    <source>
        <dbReference type="ARBA" id="ARBA00023125"/>
    </source>
</evidence>
<dbReference type="InterPro" id="IPR025166">
    <property type="entry name" value="Integrase_DNA_bind_dom"/>
</dbReference>
<sequence length="401" mass="45837">MALSDAWLKANSNKPRSALGEFADRDGLGVRVTPKGKIVFQLRYRYDGKHSRVDLGSYPALNLKAARTEAQRLKGQLEQGHDPRIVRALEKQAIVKAESVEALFRQWYESYCKKNKKGHHDVLRSFELHVFPRIGNLPAGKVSLHEWLDLLEKHAAVRPGIADRILTNAKQMLKWGVKRRLIPANPLLEINAREDLQIRKVAGSRSLSNEEIAHVWRAIEQSRMATKNKLFLKLCLIYGCRNGELRASEKGHFDLEKKVWTVPPENHKLGKSTGKPLMRPITPEIEELLQQAMALSGKSRYVFTNTGSADPMGTGAPLALPYNIMQWLRRHERYEMQHWSIHDLRKTARTNFSTLTEPHIAEIMLGHRLPGTWQVYDHYDYLPEQAKAYSAWAQRLAALVA</sequence>
<dbReference type="CDD" id="cd00801">
    <property type="entry name" value="INT_P4_C"/>
    <property type="match status" value="1"/>
</dbReference>
<evidence type="ECO:0000313" key="7">
    <source>
        <dbReference type="Proteomes" id="UP000194440"/>
    </source>
</evidence>
<dbReference type="GO" id="GO:0015074">
    <property type="term" value="P:DNA integration"/>
    <property type="evidence" value="ECO:0007669"/>
    <property type="project" value="UniProtKB-KW"/>
</dbReference>
<evidence type="ECO:0000256" key="1">
    <source>
        <dbReference type="ARBA" id="ARBA00008857"/>
    </source>
</evidence>
<dbReference type="GO" id="GO:0006310">
    <property type="term" value="P:DNA recombination"/>
    <property type="evidence" value="ECO:0007669"/>
    <property type="project" value="UniProtKB-KW"/>
</dbReference>
<dbReference type="InterPro" id="IPR038488">
    <property type="entry name" value="Integrase_DNA-bd_sf"/>
</dbReference>
<evidence type="ECO:0000256" key="4">
    <source>
        <dbReference type="ARBA" id="ARBA00023172"/>
    </source>
</evidence>
<dbReference type="Pfam" id="PF13356">
    <property type="entry name" value="Arm-DNA-bind_3"/>
    <property type="match status" value="1"/>
</dbReference>
<dbReference type="Proteomes" id="UP000194440">
    <property type="component" value="Chromosome"/>
</dbReference>
<dbReference type="Pfam" id="PF22022">
    <property type="entry name" value="Phage_int_M"/>
    <property type="match status" value="1"/>
</dbReference>